<proteinExistence type="predicted"/>
<dbReference type="SUPFAM" id="SSF48452">
    <property type="entry name" value="TPR-like"/>
    <property type="match status" value="1"/>
</dbReference>
<sequence length="200" mass="23064">MQILKQSRFASFLLFVLVAWGCGGVSKDTKDRYAAGVAFYDAKNLKEAIVQFQNVYSEDPNYLSTRFMLGKCYFYSKNFQKAKEFFGEDYDSNRNRLHSGIWWYRTRFLLGEDPKEILSGVVSLLEVDPELSEGWILRGMIEEKLGKPSEALQSYLKAAEESDRIALVNFRLSKVFRKIGLSERADAYEVKARALGYKEK</sequence>
<protein>
    <submittedName>
        <fullName evidence="1">Uncharacterized protein</fullName>
    </submittedName>
</protein>
<comment type="caution">
    <text evidence="1">The sequence shown here is derived from an EMBL/GenBank/DDBJ whole genome shotgun (WGS) entry which is preliminary data.</text>
</comment>
<keyword evidence="2" id="KW-1185">Reference proteome</keyword>
<organism evidence="1 2">
    <name type="scientific">Leptospira fluminis</name>
    <dbReference type="NCBI Taxonomy" id="2484979"/>
    <lineage>
        <taxon>Bacteria</taxon>
        <taxon>Pseudomonadati</taxon>
        <taxon>Spirochaetota</taxon>
        <taxon>Spirochaetia</taxon>
        <taxon>Leptospirales</taxon>
        <taxon>Leptospiraceae</taxon>
        <taxon>Leptospira</taxon>
    </lineage>
</organism>
<dbReference type="Pfam" id="PF14559">
    <property type="entry name" value="TPR_19"/>
    <property type="match status" value="1"/>
</dbReference>
<gene>
    <name evidence="1" type="ORF">EHO61_06335</name>
</gene>
<dbReference type="EMBL" id="RQEV01000007">
    <property type="protein sequence ID" value="TGK20117.1"/>
    <property type="molecule type" value="Genomic_DNA"/>
</dbReference>
<evidence type="ECO:0000313" key="1">
    <source>
        <dbReference type="EMBL" id="TGK20117.1"/>
    </source>
</evidence>
<dbReference type="Proteomes" id="UP000297855">
    <property type="component" value="Unassembled WGS sequence"/>
</dbReference>
<dbReference type="SMART" id="SM00028">
    <property type="entry name" value="TPR"/>
    <property type="match status" value="3"/>
</dbReference>
<accession>A0A4R9GR49</accession>
<dbReference type="Gene3D" id="1.25.40.10">
    <property type="entry name" value="Tetratricopeptide repeat domain"/>
    <property type="match status" value="2"/>
</dbReference>
<dbReference type="RefSeq" id="WP_135812782.1">
    <property type="nucleotide sequence ID" value="NZ_RQEV01000007.1"/>
</dbReference>
<reference evidence="1" key="1">
    <citation type="journal article" date="2019" name="PLoS Negl. Trop. Dis.">
        <title>Revisiting the worldwide diversity of Leptospira species in the environment.</title>
        <authorList>
            <person name="Vincent A.T."/>
            <person name="Schiettekatte O."/>
            <person name="Bourhy P."/>
            <person name="Veyrier F.J."/>
            <person name="Picardeau M."/>
        </authorList>
    </citation>
    <scope>NUCLEOTIDE SEQUENCE [LARGE SCALE GENOMIC DNA]</scope>
    <source>
        <strain evidence="1">SCS5</strain>
    </source>
</reference>
<dbReference type="OrthoDB" id="343935at2"/>
<dbReference type="Pfam" id="PF13181">
    <property type="entry name" value="TPR_8"/>
    <property type="match status" value="1"/>
</dbReference>
<dbReference type="InterPro" id="IPR019734">
    <property type="entry name" value="TPR_rpt"/>
</dbReference>
<dbReference type="AlphaFoldDB" id="A0A4R9GR49"/>
<name>A0A4R9GR49_9LEPT</name>
<dbReference type="InterPro" id="IPR011990">
    <property type="entry name" value="TPR-like_helical_dom_sf"/>
</dbReference>
<evidence type="ECO:0000313" key="2">
    <source>
        <dbReference type="Proteomes" id="UP000297855"/>
    </source>
</evidence>